<keyword evidence="8" id="KW-0472">Membrane</keyword>
<evidence type="ECO:0000259" key="9">
    <source>
        <dbReference type="PROSITE" id="PS50113"/>
    </source>
</evidence>
<reference evidence="13 14" key="1">
    <citation type="submission" date="2020-04" db="EMBL/GenBank/DDBJ databases">
        <title>Massilia sp. RP-1-19 isolated from soil.</title>
        <authorList>
            <person name="Dahal R.H."/>
        </authorList>
    </citation>
    <scope>NUCLEOTIDE SEQUENCE [LARGE SCALE GENOMIC DNA]</scope>
    <source>
        <strain evidence="13 14">RP-1-19</strain>
    </source>
</reference>
<dbReference type="AlphaFoldDB" id="A0A848HIH8"/>
<dbReference type="Gene3D" id="3.20.20.450">
    <property type="entry name" value="EAL domain"/>
    <property type="match status" value="1"/>
</dbReference>
<evidence type="ECO:0000256" key="1">
    <source>
        <dbReference type="ARBA" id="ARBA00004370"/>
    </source>
</evidence>
<dbReference type="InterPro" id="IPR029151">
    <property type="entry name" value="Sensor-like_sf"/>
</dbReference>
<dbReference type="InterPro" id="IPR000014">
    <property type="entry name" value="PAS"/>
</dbReference>
<evidence type="ECO:0000259" key="12">
    <source>
        <dbReference type="PROSITE" id="PS50924"/>
    </source>
</evidence>
<comment type="caution">
    <text evidence="13">The sequence shown here is derived from an EMBL/GenBank/DDBJ whole genome shotgun (WGS) entry which is preliminary data.</text>
</comment>
<dbReference type="PROSITE" id="PS50883">
    <property type="entry name" value="EAL"/>
    <property type="match status" value="1"/>
</dbReference>
<keyword evidence="2" id="KW-0597">Phosphoprotein</keyword>
<dbReference type="PROSITE" id="PS50887">
    <property type="entry name" value="GGDEF"/>
    <property type="match status" value="1"/>
</dbReference>
<dbReference type="SMART" id="SM00052">
    <property type="entry name" value="EAL"/>
    <property type="match status" value="1"/>
</dbReference>
<dbReference type="InterPro" id="IPR001633">
    <property type="entry name" value="EAL_dom"/>
</dbReference>
<keyword evidence="14" id="KW-1185">Reference proteome</keyword>
<organism evidence="13 14">
    <name type="scientific">Massilia polaris</name>
    <dbReference type="NCBI Taxonomy" id="2728846"/>
    <lineage>
        <taxon>Bacteria</taxon>
        <taxon>Pseudomonadati</taxon>
        <taxon>Pseudomonadota</taxon>
        <taxon>Betaproteobacteria</taxon>
        <taxon>Burkholderiales</taxon>
        <taxon>Oxalobacteraceae</taxon>
        <taxon>Telluria group</taxon>
        <taxon>Massilia</taxon>
    </lineage>
</organism>
<dbReference type="PANTHER" id="PTHR44757:SF2">
    <property type="entry name" value="BIOFILM ARCHITECTURE MAINTENANCE PROTEIN MBAA"/>
    <property type="match status" value="1"/>
</dbReference>
<evidence type="ECO:0000259" key="11">
    <source>
        <dbReference type="PROSITE" id="PS50887"/>
    </source>
</evidence>
<comment type="caution">
    <text evidence="8">Lacks conserved residue(s) required for the propagation of feature annotation.</text>
</comment>
<accession>A0A848HIH8</accession>
<feature type="domain" description="EAL" evidence="10">
    <location>
        <begin position="901"/>
        <end position="1155"/>
    </location>
</feature>
<feature type="transmembrane region" description="Helical" evidence="8">
    <location>
        <begin position="156"/>
        <end position="174"/>
    </location>
</feature>
<feature type="transmembrane region" description="Helical" evidence="8">
    <location>
        <begin position="534"/>
        <end position="554"/>
    </location>
</feature>
<dbReference type="CDD" id="cd00130">
    <property type="entry name" value="PAS"/>
    <property type="match status" value="1"/>
</dbReference>
<dbReference type="FunFam" id="3.20.20.450:FF:000001">
    <property type="entry name" value="Cyclic di-GMP phosphodiesterase yahA"/>
    <property type="match status" value="1"/>
</dbReference>
<keyword evidence="3" id="KW-0808">Transferase</keyword>
<dbReference type="Pfam" id="PF03707">
    <property type="entry name" value="MHYT"/>
    <property type="match status" value="2"/>
</dbReference>
<dbReference type="InterPro" id="IPR029787">
    <property type="entry name" value="Nucleotide_cyclase"/>
</dbReference>
<feature type="domain" description="GGDEF" evidence="11">
    <location>
        <begin position="754"/>
        <end position="892"/>
    </location>
</feature>
<dbReference type="GO" id="GO:0000160">
    <property type="term" value="P:phosphorelay signal transduction system"/>
    <property type="evidence" value="ECO:0007669"/>
    <property type="project" value="UniProtKB-KW"/>
</dbReference>
<dbReference type="SMART" id="SM00086">
    <property type="entry name" value="PAC"/>
    <property type="match status" value="1"/>
</dbReference>
<dbReference type="CDD" id="cd01948">
    <property type="entry name" value="EAL"/>
    <property type="match status" value="1"/>
</dbReference>
<dbReference type="RefSeq" id="WP_169464568.1">
    <property type="nucleotide sequence ID" value="NZ_JABBGG010000003.1"/>
</dbReference>
<evidence type="ECO:0000256" key="3">
    <source>
        <dbReference type="ARBA" id="ARBA00022679"/>
    </source>
</evidence>
<evidence type="ECO:0000256" key="8">
    <source>
        <dbReference type="PROSITE-ProRule" id="PRU00244"/>
    </source>
</evidence>
<feature type="transmembrane region" description="Helical" evidence="8">
    <location>
        <begin position="181"/>
        <end position="207"/>
    </location>
</feature>
<evidence type="ECO:0000313" key="14">
    <source>
        <dbReference type="Proteomes" id="UP000583752"/>
    </source>
</evidence>
<dbReference type="InterPro" id="IPR052155">
    <property type="entry name" value="Biofilm_reg_signaling"/>
</dbReference>
<dbReference type="Gene3D" id="3.30.70.270">
    <property type="match status" value="1"/>
</dbReference>
<feature type="transmembrane region" description="Helical" evidence="8">
    <location>
        <begin position="93"/>
        <end position="112"/>
    </location>
</feature>
<dbReference type="GO" id="GO:0016301">
    <property type="term" value="F:kinase activity"/>
    <property type="evidence" value="ECO:0007669"/>
    <property type="project" value="UniProtKB-KW"/>
</dbReference>
<dbReference type="Proteomes" id="UP000583752">
    <property type="component" value="Unassembled WGS sequence"/>
</dbReference>
<evidence type="ECO:0000313" key="13">
    <source>
        <dbReference type="EMBL" id="NML60857.1"/>
    </source>
</evidence>
<dbReference type="SMART" id="SM00267">
    <property type="entry name" value="GGDEF"/>
    <property type="match status" value="1"/>
</dbReference>
<keyword evidence="6" id="KW-0067">ATP-binding</keyword>
<feature type="transmembrane region" description="Helical" evidence="8">
    <location>
        <begin position="219"/>
        <end position="245"/>
    </location>
</feature>
<proteinExistence type="predicted"/>
<dbReference type="InterPro" id="IPR035919">
    <property type="entry name" value="EAL_sf"/>
</dbReference>
<feature type="transmembrane region" description="Helical" evidence="8">
    <location>
        <begin position="57"/>
        <end position="81"/>
    </location>
</feature>
<dbReference type="SUPFAM" id="SSF55073">
    <property type="entry name" value="Nucleotide cyclase"/>
    <property type="match status" value="1"/>
</dbReference>
<gene>
    <name evidence="13" type="ORF">HHL21_07110</name>
</gene>
<keyword evidence="8" id="KW-0812">Transmembrane</keyword>
<dbReference type="NCBIfam" id="TIGR00254">
    <property type="entry name" value="GGDEF"/>
    <property type="match status" value="1"/>
</dbReference>
<evidence type="ECO:0000256" key="2">
    <source>
        <dbReference type="ARBA" id="ARBA00022553"/>
    </source>
</evidence>
<keyword evidence="7" id="KW-0902">Two-component regulatory system</keyword>
<dbReference type="GO" id="GO:0005524">
    <property type="term" value="F:ATP binding"/>
    <property type="evidence" value="ECO:0007669"/>
    <property type="project" value="UniProtKB-KW"/>
</dbReference>
<dbReference type="Gene3D" id="3.30.450.20">
    <property type="entry name" value="PAS domain"/>
    <property type="match status" value="2"/>
</dbReference>
<evidence type="ECO:0000256" key="5">
    <source>
        <dbReference type="ARBA" id="ARBA00022777"/>
    </source>
</evidence>
<feature type="transmembrane region" description="Helical" evidence="8">
    <location>
        <begin position="257"/>
        <end position="278"/>
    </location>
</feature>
<feature type="transmembrane region" description="Helical" evidence="8">
    <location>
        <begin position="25"/>
        <end position="45"/>
    </location>
</feature>
<protein>
    <submittedName>
        <fullName evidence="13">EAL domain-containing protein</fullName>
    </submittedName>
</protein>
<evidence type="ECO:0000256" key="4">
    <source>
        <dbReference type="ARBA" id="ARBA00022741"/>
    </source>
</evidence>
<feature type="transmembrane region" description="Helical" evidence="8">
    <location>
        <begin position="124"/>
        <end position="144"/>
    </location>
</feature>
<feature type="transmembrane region" description="Helical" evidence="8">
    <location>
        <begin position="566"/>
        <end position="589"/>
    </location>
</feature>
<dbReference type="SUPFAM" id="SSF103190">
    <property type="entry name" value="Sensory domain-like"/>
    <property type="match status" value="1"/>
</dbReference>
<evidence type="ECO:0000256" key="7">
    <source>
        <dbReference type="ARBA" id="ARBA00023012"/>
    </source>
</evidence>
<evidence type="ECO:0000256" key="6">
    <source>
        <dbReference type="ARBA" id="ARBA00022840"/>
    </source>
</evidence>
<dbReference type="SUPFAM" id="SSF55785">
    <property type="entry name" value="PYP-like sensor domain (PAS domain)"/>
    <property type="match status" value="1"/>
</dbReference>
<feature type="domain" description="MHYT" evidence="12">
    <location>
        <begin position="22"/>
        <end position="207"/>
    </location>
</feature>
<comment type="subcellular location">
    <subcellularLocation>
        <location evidence="1">Membrane</location>
    </subcellularLocation>
</comment>
<dbReference type="InterPro" id="IPR000700">
    <property type="entry name" value="PAS-assoc_C"/>
</dbReference>
<feature type="domain" description="PAC" evidence="9">
    <location>
        <begin position="670"/>
        <end position="722"/>
    </location>
</feature>
<dbReference type="NCBIfam" id="TIGR00229">
    <property type="entry name" value="sensory_box"/>
    <property type="match status" value="1"/>
</dbReference>
<dbReference type="CDD" id="cd01949">
    <property type="entry name" value="GGDEF"/>
    <property type="match status" value="1"/>
</dbReference>
<dbReference type="PROSITE" id="PS50113">
    <property type="entry name" value="PAC"/>
    <property type="match status" value="1"/>
</dbReference>
<dbReference type="PANTHER" id="PTHR44757">
    <property type="entry name" value="DIGUANYLATE CYCLASE DGCP"/>
    <property type="match status" value="1"/>
</dbReference>
<dbReference type="CDD" id="cd12914">
    <property type="entry name" value="PDC1_DGC_like"/>
    <property type="match status" value="1"/>
</dbReference>
<evidence type="ECO:0000259" key="10">
    <source>
        <dbReference type="PROSITE" id="PS50883"/>
    </source>
</evidence>
<dbReference type="InterPro" id="IPR043128">
    <property type="entry name" value="Rev_trsase/Diguanyl_cyclase"/>
</dbReference>
<keyword evidence="8" id="KW-1133">Transmembrane helix</keyword>
<dbReference type="InterPro" id="IPR001610">
    <property type="entry name" value="PAC"/>
</dbReference>
<dbReference type="InterPro" id="IPR005330">
    <property type="entry name" value="MHYT_dom"/>
</dbReference>
<sequence length="1158" mass="126553">MLDFLHLVVVAPDSSLLYAGMYDPVLVTLSVVVAMFASYAALLVSRRVAATRKHRRMWLLAGGVCLGLGIWAMHFVGMLAFALPCTRSYDYRLTFLSTIPAMLACTLALNVISQRVISPLRLGVGAILLGAGIGAMHYSGMAAMNLDGIIRYDLKLFLLSMVVAVLLAGLALWIKFRLPAWPALCAGVMGLAVAGMHYTAMAAAYFVRDGDSKLVDSQISPTLLSAVVLTATSVIITGTIVATYVGKHKLFSFDRSYRLIGLLIALWAVISAFGVDYFQRRLADEIVQQETQRARQQAEDIAANIEDSLQLFKGIPKVTVHDGTTRQILRRFGPDAVPLSLAPTERKQLWTQDRELDQLNSSLAFTASSFKADAIWIVNAAGDCIAASNAGGPESFVGTNFADRVYFLQARAGGGGHQYAVNRASKAAGVFFSYPLIEQGRFLGAAVVKRSFLALSPWTRQSSAFLVDANGVIVFSPDKRYEFRTLPSATIAAMPIDKRILQYLRSSFEPLSITPWGERGLPGVVRLGTDKMPVVLGMKAIAGAAISVYVPRPLRDLRRLHTQRLWLFVLIAVTGGTLIVAASAIVLYLRETKRVEADLRVAAAAFESQEGMVITDAAHLVLRTNRAYTDITGFAAKDVADRELVLLDPDRHNAAFGAAIWQVIEDEGCWQGEIWTRRKNGEPYPESLVVTAVKNANGDVTHYVCALTDITARKAAEEEIRNLALYDFLTGLPNRRCLMERLHHALAASMRTGLHGALLFIDLDNFKDLNDTLGHNMGDLLLQQAAPRFRTCVRESDTVARLGGDEFIVMLEGLDNDALAAAEHARLVGEKILEQMKLAYVLDQYQHMCTASIGITLFLGHGEDVEALLKQTDLAMYQSKAAGRNTLRFFDPAMQAVVSARASLDNDLRIGLKQRQFQLYYQPQVDDAGNLVAAEALLRWHHPQRGMVLPTEFIPAAEESDLILALGDWVLETACAQLVTWAARPATATLCIAINVSPRQFRQPDFVGRVLSVLAASGADPCKLKVELTENLLLDDVGQTIAKMEALKTQGVGISLDDFGTGYSSLTYLKRLPICELKIDRSFVRDILTSPDDASIIKTILTLAHNLGIDAVAEGVESDAQRAFLANLGCKAFQGYLFGRPVPPAEFDLFVERAPADA</sequence>
<dbReference type="Pfam" id="PF13426">
    <property type="entry name" value="PAS_9"/>
    <property type="match status" value="1"/>
</dbReference>
<dbReference type="EMBL" id="JABBGG010000003">
    <property type="protein sequence ID" value="NML60857.1"/>
    <property type="molecule type" value="Genomic_DNA"/>
</dbReference>
<dbReference type="InterPro" id="IPR035965">
    <property type="entry name" value="PAS-like_dom_sf"/>
</dbReference>
<name>A0A848HIH8_9BURK</name>
<keyword evidence="4" id="KW-0547">Nucleotide-binding</keyword>
<dbReference type="Pfam" id="PF00563">
    <property type="entry name" value="EAL"/>
    <property type="match status" value="1"/>
</dbReference>
<dbReference type="SUPFAM" id="SSF141868">
    <property type="entry name" value="EAL domain-like"/>
    <property type="match status" value="1"/>
</dbReference>
<dbReference type="Pfam" id="PF00990">
    <property type="entry name" value="GGDEF"/>
    <property type="match status" value="1"/>
</dbReference>
<dbReference type="InterPro" id="IPR000160">
    <property type="entry name" value="GGDEF_dom"/>
</dbReference>
<dbReference type="PROSITE" id="PS50924">
    <property type="entry name" value="MHYT"/>
    <property type="match status" value="1"/>
</dbReference>
<dbReference type="GO" id="GO:0016020">
    <property type="term" value="C:membrane"/>
    <property type="evidence" value="ECO:0007669"/>
    <property type="project" value="UniProtKB-SubCell"/>
</dbReference>
<keyword evidence="5" id="KW-0418">Kinase</keyword>